<evidence type="ECO:0000313" key="3">
    <source>
        <dbReference type="Proteomes" id="UP000198660"/>
    </source>
</evidence>
<dbReference type="RefSeq" id="WP_176392161.1">
    <property type="nucleotide sequence ID" value="NZ_FPAA01000019.1"/>
</dbReference>
<proteinExistence type="predicted"/>
<dbReference type="InterPro" id="IPR018958">
    <property type="entry name" value="Knr4/Smi1-like_dom"/>
</dbReference>
<sequence>MKSINWEDPDEPINDNDILEVEKLLGFSFPLDYVEIAKQYHGATIEPSRFNYGEEGFRGYIDSMLSFDSEEYESIQRLSLEFLKNRDMPDKVVPFGMDAAGNLICFDYSKNSRNPCVVYWLHEENRLAYICNTFTDLINKLN</sequence>
<feature type="domain" description="Knr4/Smi1-like" evidence="1">
    <location>
        <begin position="12"/>
        <end position="140"/>
    </location>
</feature>
<dbReference type="Pfam" id="PF09346">
    <property type="entry name" value="SMI1_KNR4"/>
    <property type="match status" value="1"/>
</dbReference>
<organism evidence="2 3">
    <name type="scientific">Marininema halotolerans</name>
    <dbReference type="NCBI Taxonomy" id="1155944"/>
    <lineage>
        <taxon>Bacteria</taxon>
        <taxon>Bacillati</taxon>
        <taxon>Bacillota</taxon>
        <taxon>Bacilli</taxon>
        <taxon>Bacillales</taxon>
        <taxon>Thermoactinomycetaceae</taxon>
        <taxon>Marininema</taxon>
    </lineage>
</organism>
<dbReference type="InterPro" id="IPR037883">
    <property type="entry name" value="Knr4/Smi1-like_sf"/>
</dbReference>
<protein>
    <submittedName>
        <fullName evidence="2">SMI1 / KNR4 family (SUKH-1)</fullName>
    </submittedName>
</protein>
<dbReference type="SMART" id="SM00860">
    <property type="entry name" value="SMI1_KNR4"/>
    <property type="match status" value="1"/>
</dbReference>
<evidence type="ECO:0000259" key="1">
    <source>
        <dbReference type="SMART" id="SM00860"/>
    </source>
</evidence>
<accession>A0A1I6US85</accession>
<name>A0A1I6US85_9BACL</name>
<reference evidence="3" key="1">
    <citation type="submission" date="2016-10" db="EMBL/GenBank/DDBJ databases">
        <authorList>
            <person name="Varghese N."/>
            <person name="Submissions S."/>
        </authorList>
    </citation>
    <scope>NUCLEOTIDE SEQUENCE [LARGE SCALE GENOMIC DNA]</scope>
    <source>
        <strain evidence="3">DSM 45789</strain>
    </source>
</reference>
<dbReference type="Gene3D" id="3.40.1580.10">
    <property type="entry name" value="SMI1/KNR4-like"/>
    <property type="match status" value="1"/>
</dbReference>
<evidence type="ECO:0000313" key="2">
    <source>
        <dbReference type="EMBL" id="SFT04260.1"/>
    </source>
</evidence>
<dbReference type="EMBL" id="FPAA01000019">
    <property type="protein sequence ID" value="SFT04260.1"/>
    <property type="molecule type" value="Genomic_DNA"/>
</dbReference>
<keyword evidence="3" id="KW-1185">Reference proteome</keyword>
<gene>
    <name evidence="2" type="ORF">SAMN05444972_11952</name>
</gene>
<dbReference type="SUPFAM" id="SSF160631">
    <property type="entry name" value="SMI1/KNR4-like"/>
    <property type="match status" value="1"/>
</dbReference>
<dbReference type="Proteomes" id="UP000198660">
    <property type="component" value="Unassembled WGS sequence"/>
</dbReference>
<dbReference type="AlphaFoldDB" id="A0A1I6US85"/>